<dbReference type="Proteomes" id="UP000184396">
    <property type="component" value="Unassembled WGS sequence"/>
</dbReference>
<evidence type="ECO:0000313" key="2">
    <source>
        <dbReference type="EMBL" id="SHI66751.1"/>
    </source>
</evidence>
<evidence type="ECO:0000256" key="1">
    <source>
        <dbReference type="SAM" id="SignalP"/>
    </source>
</evidence>
<accession>A0A1M6D0W4</accession>
<dbReference type="AlphaFoldDB" id="A0A1M6D0W4"/>
<dbReference type="OrthoDB" id="9801383at2"/>
<name>A0A1M6D0W4_9FLAO</name>
<proteinExistence type="predicted"/>
<organism evidence="2 3">
    <name type="scientific">Algibacter luteus</name>
    <dbReference type="NCBI Taxonomy" id="1178825"/>
    <lineage>
        <taxon>Bacteria</taxon>
        <taxon>Pseudomonadati</taxon>
        <taxon>Bacteroidota</taxon>
        <taxon>Flavobacteriia</taxon>
        <taxon>Flavobacteriales</taxon>
        <taxon>Flavobacteriaceae</taxon>
        <taxon>Algibacter</taxon>
    </lineage>
</organism>
<reference evidence="2 3" key="1">
    <citation type="submission" date="2016-11" db="EMBL/GenBank/DDBJ databases">
        <authorList>
            <person name="Jaros S."/>
            <person name="Januszkiewicz K."/>
            <person name="Wedrychowicz H."/>
        </authorList>
    </citation>
    <scope>NUCLEOTIDE SEQUENCE [LARGE SCALE GENOMIC DNA]</scope>
    <source>
        <strain evidence="2 3">CGMCC 1.12213</strain>
    </source>
</reference>
<gene>
    <name evidence="2" type="ORF">SAMN05216261_1301</name>
</gene>
<keyword evidence="3" id="KW-1185">Reference proteome</keyword>
<dbReference type="RefSeq" id="WP_019388457.1">
    <property type="nucleotide sequence ID" value="NZ_ALIH01000013.1"/>
</dbReference>
<dbReference type="EMBL" id="FQYK01000003">
    <property type="protein sequence ID" value="SHI66751.1"/>
    <property type="molecule type" value="Genomic_DNA"/>
</dbReference>
<keyword evidence="1" id="KW-0732">Signal</keyword>
<protein>
    <submittedName>
        <fullName evidence="2">Uncharacterized protein</fullName>
    </submittedName>
</protein>
<evidence type="ECO:0000313" key="3">
    <source>
        <dbReference type="Proteomes" id="UP000184396"/>
    </source>
</evidence>
<feature type="signal peptide" evidence="1">
    <location>
        <begin position="1"/>
        <end position="23"/>
    </location>
</feature>
<sequence length="284" mass="31861">MRNNSYLLSFSVFLALFSFSCSVEEVDEFSFETEETFTSKISSESKKGKSKIEICHYNEGTNSFERISISENGLNGHKNHKNDILVFDIDGDGYPAENDCGINFREDGLWDCDDSNAELNPETVWYLDADGDKFAASSIQGCDSPGEGYTLEEMPTTDLDDNNPAVQNEVDCFNHIVGHYYGSKYHGANLFELDFIVSYQNDEYYMNGSLTETKSDGEIKVHDLNLNIHSVNELYSKFYSFRYDESYPINSGSGYYSCEIITVMIGISGSGIPGVQAFNAVKIK</sequence>
<feature type="chain" id="PRO_5009916556" evidence="1">
    <location>
        <begin position="24"/>
        <end position="284"/>
    </location>
</feature>
<dbReference type="PROSITE" id="PS51257">
    <property type="entry name" value="PROKAR_LIPOPROTEIN"/>
    <property type="match status" value="1"/>
</dbReference>